<keyword evidence="1" id="KW-0732">Signal</keyword>
<dbReference type="InterPro" id="IPR010895">
    <property type="entry name" value="CHRD"/>
</dbReference>
<dbReference type="RefSeq" id="WP_110174343.1">
    <property type="nucleotide sequence ID" value="NZ_CP015136.1"/>
</dbReference>
<organism evidence="4 5">
    <name type="scientific">Luteitalea pratensis</name>
    <dbReference type="NCBI Taxonomy" id="1855912"/>
    <lineage>
        <taxon>Bacteria</taxon>
        <taxon>Pseudomonadati</taxon>
        <taxon>Acidobacteriota</taxon>
        <taxon>Vicinamibacteria</taxon>
        <taxon>Vicinamibacterales</taxon>
        <taxon>Vicinamibacteraceae</taxon>
        <taxon>Luteitalea</taxon>
    </lineage>
</organism>
<dbReference type="KEGG" id="abac:LuPra_06215"/>
<dbReference type="EMBL" id="CP015136">
    <property type="protein sequence ID" value="AMY12931.1"/>
    <property type="molecule type" value="Genomic_DNA"/>
</dbReference>
<protein>
    <submittedName>
        <fullName evidence="4">CHRD domain protein</fullName>
    </submittedName>
</protein>
<reference evidence="5" key="2">
    <citation type="submission" date="2016-04" db="EMBL/GenBank/DDBJ databases">
        <title>First Complete Genome Sequence of a Subdivision 6 Acidobacterium.</title>
        <authorList>
            <person name="Huang S."/>
            <person name="Vieira S."/>
            <person name="Bunk B."/>
            <person name="Riedel T."/>
            <person name="Sproeer C."/>
            <person name="Overmann J."/>
        </authorList>
    </citation>
    <scope>NUCLEOTIDE SEQUENCE [LARGE SCALE GENOMIC DNA]</scope>
    <source>
        <strain evidence="5">DSM 100886 HEG_-6_39</strain>
    </source>
</reference>
<sequence length="196" mass="20183" precursor="true">MNRIGAALALMLAVTAPAQAAVIVYSTNLTDALEPNPSPATGFAMVTIDDVANTMRVQASFSGLLGNSTASHIHVINGPGDANTADQNGPVATTTPTFAGFPLGVTSGIYDQTFSLTASGSYNPAFVTAAGGTVPQARVAFLQGLDDERAYFQIHSSVALGGEIRGFLEAQDVPEPTSLTLAGLALAGLFLRRRSR</sequence>
<feature type="signal peptide" evidence="1">
    <location>
        <begin position="1"/>
        <end position="20"/>
    </location>
</feature>
<dbReference type="Pfam" id="PF07452">
    <property type="entry name" value="CHRD"/>
    <property type="match status" value="1"/>
</dbReference>
<feature type="domain" description="CHRD" evidence="2">
    <location>
        <begin position="26"/>
        <end position="168"/>
    </location>
</feature>
<dbReference type="STRING" id="1855912.LuPra_06215"/>
<dbReference type="OrthoDB" id="285422at2"/>
<name>A0A143PX36_LUTPR</name>
<feature type="chain" id="PRO_5007512121" evidence="1">
    <location>
        <begin position="21"/>
        <end position="196"/>
    </location>
</feature>
<gene>
    <name evidence="4" type="ORF">LuPra_06215</name>
</gene>
<dbReference type="Proteomes" id="UP000076079">
    <property type="component" value="Chromosome"/>
</dbReference>
<evidence type="ECO:0000313" key="4">
    <source>
        <dbReference type="EMBL" id="AMY12931.1"/>
    </source>
</evidence>
<evidence type="ECO:0000259" key="2">
    <source>
        <dbReference type="Pfam" id="PF07452"/>
    </source>
</evidence>
<evidence type="ECO:0000256" key="1">
    <source>
        <dbReference type="SAM" id="SignalP"/>
    </source>
</evidence>
<evidence type="ECO:0000313" key="5">
    <source>
        <dbReference type="Proteomes" id="UP000076079"/>
    </source>
</evidence>
<dbReference type="Pfam" id="PF07589">
    <property type="entry name" value="PEP-CTERM"/>
    <property type="match status" value="1"/>
</dbReference>
<proteinExistence type="predicted"/>
<feature type="domain" description="Ice-binding protein C-terminal" evidence="3">
    <location>
        <begin position="172"/>
        <end position="194"/>
    </location>
</feature>
<reference evidence="4 5" key="1">
    <citation type="journal article" date="2016" name="Genome Announc.">
        <title>First Complete Genome Sequence of a Subdivision 6 Acidobacterium Strain.</title>
        <authorList>
            <person name="Huang S."/>
            <person name="Vieira S."/>
            <person name="Bunk B."/>
            <person name="Riedel T."/>
            <person name="Sproer C."/>
            <person name="Overmann J."/>
        </authorList>
    </citation>
    <scope>NUCLEOTIDE SEQUENCE [LARGE SCALE GENOMIC DNA]</scope>
    <source>
        <strain evidence="5">DSM 100886 HEG_-6_39</strain>
    </source>
</reference>
<dbReference type="NCBIfam" id="TIGR02595">
    <property type="entry name" value="PEP_CTERM"/>
    <property type="match status" value="1"/>
</dbReference>
<dbReference type="AlphaFoldDB" id="A0A143PX36"/>
<evidence type="ECO:0000259" key="3">
    <source>
        <dbReference type="Pfam" id="PF07589"/>
    </source>
</evidence>
<accession>A0A143PX36</accession>
<keyword evidence="5" id="KW-1185">Reference proteome</keyword>
<dbReference type="InterPro" id="IPR013424">
    <property type="entry name" value="Ice-binding_C"/>
</dbReference>